<reference evidence="1 2" key="1">
    <citation type="submission" date="2019-07" db="EMBL/GenBank/DDBJ databases">
        <title>Microbispora hainanensis DSM 45428.</title>
        <authorList>
            <person name="Thawai C."/>
        </authorList>
    </citation>
    <scope>NUCLEOTIDE SEQUENCE [LARGE SCALE GENOMIC DNA]</scope>
    <source>
        <strain evidence="1 2">DSM 45428</strain>
    </source>
</reference>
<dbReference type="Proteomes" id="UP000316541">
    <property type="component" value="Unassembled WGS sequence"/>
</dbReference>
<name>A0A544Z3Q9_9ACTN</name>
<evidence type="ECO:0000313" key="2">
    <source>
        <dbReference type="Proteomes" id="UP000316541"/>
    </source>
</evidence>
<comment type="caution">
    <text evidence="1">The sequence shown here is derived from an EMBL/GenBank/DDBJ whole genome shotgun (WGS) entry which is preliminary data.</text>
</comment>
<protein>
    <submittedName>
        <fullName evidence="1">Uncharacterized protein</fullName>
    </submittedName>
</protein>
<sequence>MSLQRADFYAAKADHYIAGTYDGSDGDRIARAIAAQASATLAVASALQEVAEALRSIAEGQ</sequence>
<organism evidence="1 2">
    <name type="scientific">Microbispora hainanensis</name>
    <dbReference type="NCBI Taxonomy" id="568844"/>
    <lineage>
        <taxon>Bacteria</taxon>
        <taxon>Bacillati</taxon>
        <taxon>Actinomycetota</taxon>
        <taxon>Actinomycetes</taxon>
        <taxon>Streptosporangiales</taxon>
        <taxon>Streptosporangiaceae</taxon>
        <taxon>Microbispora</taxon>
    </lineage>
</organism>
<dbReference type="EMBL" id="VIRM01000003">
    <property type="protein sequence ID" value="TQS23676.1"/>
    <property type="molecule type" value="Genomic_DNA"/>
</dbReference>
<evidence type="ECO:0000313" key="1">
    <source>
        <dbReference type="EMBL" id="TQS23676.1"/>
    </source>
</evidence>
<dbReference type="AlphaFoldDB" id="A0A544Z3Q9"/>
<dbReference type="RefSeq" id="WP_142616859.1">
    <property type="nucleotide sequence ID" value="NZ_VIRM01000003.1"/>
</dbReference>
<gene>
    <name evidence="1" type="ORF">FLX08_04330</name>
</gene>
<proteinExistence type="predicted"/>
<accession>A0A544Z3Q9</accession>